<keyword evidence="1" id="KW-0812">Transmembrane</keyword>
<dbReference type="GO" id="GO:0004180">
    <property type="term" value="F:carboxypeptidase activity"/>
    <property type="evidence" value="ECO:0007669"/>
    <property type="project" value="UniProtKB-KW"/>
</dbReference>
<keyword evidence="1" id="KW-0472">Membrane</keyword>
<dbReference type="InterPro" id="IPR008969">
    <property type="entry name" value="CarboxyPept-like_regulatory"/>
</dbReference>
<keyword evidence="1" id="KW-1133">Transmembrane helix</keyword>
<evidence type="ECO:0000256" key="1">
    <source>
        <dbReference type="SAM" id="Phobius"/>
    </source>
</evidence>
<dbReference type="Proteomes" id="UP000589132">
    <property type="component" value="Unassembled WGS sequence"/>
</dbReference>
<dbReference type="EMBL" id="DTTC01000117">
    <property type="protein sequence ID" value="HIA97954.1"/>
    <property type="molecule type" value="Genomic_DNA"/>
</dbReference>
<accession>A0A7J4CZA5</accession>
<feature type="transmembrane region" description="Helical" evidence="1">
    <location>
        <begin position="365"/>
        <end position="395"/>
    </location>
</feature>
<comment type="caution">
    <text evidence="2">The sequence shown here is derived from an EMBL/GenBank/DDBJ whole genome shotgun (WGS) entry which is preliminary data.</text>
</comment>
<sequence length="404" mass="46019">MAEAKVRCTTCYNVFNTAKKEGQKVTCPMCDSSFTVEKTTFVADIRQSITKVTKGISDYVKEKTGTAEDEDTRIFMEIKGKKYDRELIEIAQELTEKEEEIKLEGSKKLFLKIKDYDDYTDIEKRTVSYIRKKFKFTSEANQWLRTEIKRWSATRKRHKETKDPTSSEFKRKTTVSVVFTNLKDAYNWDNLNNLGEKPKTPSQWAGVLLSIVFVLGILSGVAYGLKWSDQETQWDNEGLSAVHGTVIDEYGNTLEGVKVEVGDKKAYTNKQGKYYLYDLTGDEARLNFVMEGYGTVVVWMNIRADGTNIMEIEMNEGEEQTNYDYRKNVAKPWPPNYTLAPIFMIASIVALIGSSAALLHQNFKIAILGCLFGVLSYGFLIGSVLSVVALSLLLVDRERFETQE</sequence>
<protein>
    <submittedName>
        <fullName evidence="2">Carboxypeptidase regulatory-like domain-containing protein</fullName>
    </submittedName>
</protein>
<gene>
    <name evidence="2" type="ORF">EYO15_02085</name>
</gene>
<feature type="transmembrane region" description="Helical" evidence="1">
    <location>
        <begin position="337"/>
        <end position="359"/>
    </location>
</feature>
<dbReference type="AlphaFoldDB" id="A0A7J4CZA5"/>
<dbReference type="Gene3D" id="2.60.40.1120">
    <property type="entry name" value="Carboxypeptidase-like, regulatory domain"/>
    <property type="match status" value="1"/>
</dbReference>
<reference evidence="3" key="1">
    <citation type="journal article" date="2019" name="bioRxiv">
        <title>Genome diversification in globally distributed novel marine Proteobacteria is linked to environmental adaptation.</title>
        <authorList>
            <person name="Zhou Z."/>
            <person name="Tran P.Q."/>
            <person name="Kieft K."/>
            <person name="Anantharaman K."/>
        </authorList>
    </citation>
    <scope>NUCLEOTIDE SEQUENCE [LARGE SCALE GENOMIC DNA]</scope>
</reference>
<keyword evidence="2" id="KW-0645">Protease</keyword>
<proteinExistence type="predicted"/>
<keyword evidence="2" id="KW-0378">Hydrolase</keyword>
<evidence type="ECO:0000313" key="3">
    <source>
        <dbReference type="Proteomes" id="UP000589132"/>
    </source>
</evidence>
<dbReference type="SUPFAM" id="SSF49464">
    <property type="entry name" value="Carboxypeptidase regulatory domain-like"/>
    <property type="match status" value="1"/>
</dbReference>
<name>A0A7J4CZA5_9ARCH</name>
<feature type="transmembrane region" description="Helical" evidence="1">
    <location>
        <begin position="204"/>
        <end position="225"/>
    </location>
</feature>
<organism evidence="2 3">
    <name type="scientific">Marine Group III euryarchaeote</name>
    <dbReference type="NCBI Taxonomy" id="2173149"/>
    <lineage>
        <taxon>Archaea</taxon>
        <taxon>Methanobacteriati</taxon>
        <taxon>Thermoplasmatota</taxon>
        <taxon>Thermoplasmata</taxon>
        <taxon>Candidatus Thermoprofundales</taxon>
    </lineage>
</organism>
<evidence type="ECO:0000313" key="2">
    <source>
        <dbReference type="EMBL" id="HIA97954.1"/>
    </source>
</evidence>
<keyword evidence="2" id="KW-0121">Carboxypeptidase</keyword>